<feature type="non-terminal residue" evidence="23">
    <location>
        <position position="1"/>
    </location>
</feature>
<evidence type="ECO:0000256" key="2">
    <source>
        <dbReference type="ARBA" id="ARBA00004126"/>
    </source>
</evidence>
<reference evidence="23 24" key="1">
    <citation type="journal article" date="2024" name="BMC Genomics">
        <title>Genome assembly of redclaw crayfish (Cherax quadricarinatus) provides insights into its immune adaptation and hypoxia tolerance.</title>
        <authorList>
            <person name="Liu Z."/>
            <person name="Zheng J."/>
            <person name="Li H."/>
            <person name="Fang K."/>
            <person name="Wang S."/>
            <person name="He J."/>
            <person name="Zhou D."/>
            <person name="Weng S."/>
            <person name="Chi M."/>
            <person name="Gu Z."/>
            <person name="He J."/>
            <person name="Li F."/>
            <person name="Wang M."/>
        </authorList>
    </citation>
    <scope>NUCLEOTIDE SEQUENCE [LARGE SCALE GENOMIC DNA]</scope>
    <source>
        <strain evidence="23">ZL_2023a</strain>
    </source>
</reference>
<comment type="subcellular location">
    <subcellularLocation>
        <location evidence="2">Nucleus membrane</location>
    </subcellularLocation>
    <subcellularLocation>
        <location evidence="3">Nucleus</location>
        <location evidence="3">Nuclear pore complex</location>
    </subcellularLocation>
</comment>
<feature type="compositionally biased region" description="Low complexity" evidence="21">
    <location>
        <begin position="540"/>
        <end position="555"/>
    </location>
</feature>
<dbReference type="GO" id="GO:0051028">
    <property type="term" value="P:mRNA transport"/>
    <property type="evidence" value="ECO:0007669"/>
    <property type="project" value="UniProtKB-KW"/>
</dbReference>
<dbReference type="GO" id="GO:0005643">
    <property type="term" value="C:nuclear pore"/>
    <property type="evidence" value="ECO:0007669"/>
    <property type="project" value="UniProtKB-SubCell"/>
</dbReference>
<feature type="compositionally biased region" description="Low complexity" evidence="21">
    <location>
        <begin position="268"/>
        <end position="278"/>
    </location>
</feature>
<feature type="region of interest" description="Disordered" evidence="21">
    <location>
        <begin position="870"/>
        <end position="898"/>
    </location>
</feature>
<feature type="region of interest" description="Disordered" evidence="21">
    <location>
        <begin position="1140"/>
        <end position="1204"/>
    </location>
</feature>
<keyword evidence="10" id="KW-0653">Protein transport</keyword>
<keyword evidence="14" id="KW-0472">Membrane</keyword>
<evidence type="ECO:0000256" key="14">
    <source>
        <dbReference type="ARBA" id="ARBA00023136"/>
    </source>
</evidence>
<dbReference type="PANTHER" id="PTHR23193">
    <property type="entry name" value="NUCLEAR PORE COMPLEX PROTEIN NUP"/>
    <property type="match status" value="1"/>
</dbReference>
<feature type="region of interest" description="Disordered" evidence="21">
    <location>
        <begin position="537"/>
        <end position="564"/>
    </location>
</feature>
<keyword evidence="7 20" id="KW-0863">Zinc-finger</keyword>
<dbReference type="SMART" id="SM00547">
    <property type="entry name" value="ZnF_RBZ"/>
    <property type="match status" value="3"/>
</dbReference>
<dbReference type="EMBL" id="JARKIK010000016">
    <property type="protein sequence ID" value="KAK8746839.1"/>
    <property type="molecule type" value="Genomic_DNA"/>
</dbReference>
<feature type="compositionally biased region" description="Basic residues" evidence="21">
    <location>
        <begin position="1292"/>
        <end position="1303"/>
    </location>
</feature>
<evidence type="ECO:0000256" key="11">
    <source>
        <dbReference type="ARBA" id="ARBA00023010"/>
    </source>
</evidence>
<dbReference type="GO" id="GO:0008270">
    <property type="term" value="F:zinc ion binding"/>
    <property type="evidence" value="ECO:0007669"/>
    <property type="project" value="UniProtKB-KW"/>
</dbReference>
<keyword evidence="15" id="KW-0539">Nucleus</keyword>
<sequence length="1303" mass="137804">GDDGSEVSESSADTGIDASVIPRPDEREYQREILQLDDESLQTLRDSLAKSVPAASVVQSGTLPSLEETRKRPRDMEPDHTSVRAEGSISSKSLFSETSDIGLGQPQPSGIASKRPRFNASIYGSICLGEKSVLSDSTFKSSPFYPGKTMYGGASTYRSRRLQSHTPNQTQRTQVRAKAAPDSKADGGLSQAARRILESLEQMSTPISDAKRIPTHAPGQRGSFLDATPSYTAAFHRHRPVLRPSAPPTSRLLTPTKLTVQENLTSLLPSSSASTPGSHAFKKRNNSQETSQPVSDVTGSEKEEMNSENISSENCSSLSSKAAIDTTAKLKPIVTSVSSTDDSSNIFEFGRSSNSSTSQNTFEFNPRSAISRSSFTSDLPQAAKKSGGKIKSKIADNRRSSYKHDETLEDPHLPAVSLTMPSLPKINLSILSPVQGSPAKLSTLPEGFKFSTPEIVDIQSDSETLTSAPKFTFRNPALIGEGNLSSDDLGTTAAPTILMFNSSSPSLGPKLKANNKKTVLPLSEKLKEGSILEILKPKGSNPDKLSSLSSPSNNLEGKEVETPHSQAENRCGVKYISKLQFDSEDLGTKIPQAFQGFGSAFKKSSDEWDCSVCMIRNKNSNVKCVACKNQRPGQCVFIGTAEVTTSAANVWEKSLPLSECEKGWGDAFKKSANEWECGICMLRNADSTEKCVACEAPKPGSKGVCDISCKAYKTVDNKEEKINSGFGSAFAKGKDEWECDTCLVRNKSDAIQCISCETPKPGAANVCKAITGNFRFDVNTNDLSSTSSSFKFSLSNSQTQVKSSGFNFGVSAKSAEDSDSKENSGFKFGVPAEKPNALTGLSSNSTSEIIHTKEKSQCASGFTFGVQPLNSKDSEVTNKEPSLFPLSKSSESSSEPATVTNPVYHFDTGNKTQVAFSFGSGTINTTAKNDQDKPVSNDVNLLIDQNSGNHHDPLVQENVSKSSDTFSFKSNSSCADAGVDKPTFTFNNVISAPEKDNLTNLAKNATPLSFGAPKTVDLASDACAPNFGANVGGSAATSGMVFAFGDKVTKTAAPSSFSFTSTVSNKEEAKSLPTFTFKSKRESSDTSEPAKKISFGAANTCGINNGVGSSPSLFTFGSKESKINAGSGFGAVPSSTPAFGAPAPASNATPNFQFGNSNPPPPAETAPAPAFGNPASAFGSATPSFGTTTSTTNNNNNSSSATFAFGQSADKKPSAGFDFGQAASNAGSQNFNFSSGGTQPTPNIYLFGQSQPNNTPSGLFTFGTNSEVSSPASTFGNSENPFNTPAPPSGRVVKKAVRRARKQ</sequence>
<evidence type="ECO:0000256" key="9">
    <source>
        <dbReference type="ARBA" id="ARBA00022833"/>
    </source>
</evidence>
<evidence type="ECO:0000256" key="19">
    <source>
        <dbReference type="ARBA" id="ARBA00079437"/>
    </source>
</evidence>
<feature type="compositionally biased region" description="Basic and acidic residues" evidence="21">
    <location>
        <begin position="67"/>
        <end position="83"/>
    </location>
</feature>
<dbReference type="GO" id="GO:0006606">
    <property type="term" value="P:protein import into nucleus"/>
    <property type="evidence" value="ECO:0007669"/>
    <property type="project" value="TreeGrafter"/>
</dbReference>
<evidence type="ECO:0000256" key="21">
    <source>
        <dbReference type="SAM" id="MobiDB-lite"/>
    </source>
</evidence>
<feature type="compositionally biased region" description="Polar residues" evidence="21">
    <location>
        <begin position="1146"/>
        <end position="1157"/>
    </location>
</feature>
<dbReference type="GO" id="GO:0017056">
    <property type="term" value="F:structural constituent of nuclear pore"/>
    <property type="evidence" value="ECO:0007669"/>
    <property type="project" value="TreeGrafter"/>
</dbReference>
<evidence type="ECO:0000256" key="10">
    <source>
        <dbReference type="ARBA" id="ARBA00022927"/>
    </source>
</evidence>
<evidence type="ECO:0000256" key="18">
    <source>
        <dbReference type="ARBA" id="ARBA00078197"/>
    </source>
</evidence>
<evidence type="ECO:0000256" key="15">
    <source>
        <dbReference type="ARBA" id="ARBA00023242"/>
    </source>
</evidence>
<dbReference type="Gene3D" id="4.10.1060.10">
    <property type="entry name" value="Zinc finger, RanBP2-type"/>
    <property type="match status" value="3"/>
</dbReference>
<protein>
    <recommendedName>
        <fullName evidence="17">Nuclear pore complex protein Nup153</fullName>
    </recommendedName>
    <alternativeName>
        <fullName evidence="19">153 kDa nucleoporin</fullName>
    </alternativeName>
    <alternativeName>
        <fullName evidence="18">Nucleoporin Nup153</fullName>
    </alternativeName>
</protein>
<evidence type="ECO:0000256" key="3">
    <source>
        <dbReference type="ARBA" id="ARBA00004567"/>
    </source>
</evidence>
<evidence type="ECO:0000256" key="17">
    <source>
        <dbReference type="ARBA" id="ARBA00068609"/>
    </source>
</evidence>
<dbReference type="GO" id="GO:0003677">
    <property type="term" value="F:DNA binding"/>
    <property type="evidence" value="ECO:0007669"/>
    <property type="project" value="UniProtKB-KW"/>
</dbReference>
<dbReference type="InterPro" id="IPR026054">
    <property type="entry name" value="Nucleoporin"/>
</dbReference>
<dbReference type="InterPro" id="IPR013913">
    <property type="entry name" value="Nup153_N"/>
</dbReference>
<keyword evidence="6" id="KW-0677">Repeat</keyword>
<comment type="similarity">
    <text evidence="16">Belongs to the NUP153 family.</text>
</comment>
<evidence type="ECO:0000313" key="24">
    <source>
        <dbReference type="Proteomes" id="UP001445076"/>
    </source>
</evidence>
<proteinExistence type="inferred from homology"/>
<dbReference type="InterPro" id="IPR001876">
    <property type="entry name" value="Znf_RanBP2"/>
</dbReference>
<dbReference type="Pfam" id="PF00641">
    <property type="entry name" value="Zn_ribbon_RanBP"/>
    <property type="match status" value="3"/>
</dbReference>
<dbReference type="SUPFAM" id="SSF90209">
    <property type="entry name" value="Ran binding protein zinc finger-like"/>
    <property type="match status" value="3"/>
</dbReference>
<dbReference type="GO" id="GO:0006405">
    <property type="term" value="P:RNA export from nucleus"/>
    <property type="evidence" value="ECO:0007669"/>
    <property type="project" value="TreeGrafter"/>
</dbReference>
<keyword evidence="24" id="KW-1185">Reference proteome</keyword>
<evidence type="ECO:0000256" key="6">
    <source>
        <dbReference type="ARBA" id="ARBA00022737"/>
    </source>
</evidence>
<evidence type="ECO:0000256" key="7">
    <source>
        <dbReference type="ARBA" id="ARBA00022771"/>
    </source>
</evidence>
<evidence type="ECO:0000256" key="20">
    <source>
        <dbReference type="PROSITE-ProRule" id="PRU00322"/>
    </source>
</evidence>
<feature type="compositionally biased region" description="Low complexity" evidence="21">
    <location>
        <begin position="307"/>
        <end position="318"/>
    </location>
</feature>
<feature type="compositionally biased region" description="Low complexity" evidence="21">
    <location>
        <begin position="1179"/>
        <end position="1204"/>
    </location>
</feature>
<dbReference type="PROSITE" id="PS50199">
    <property type="entry name" value="ZF_RANBP2_2"/>
    <property type="match status" value="3"/>
</dbReference>
<feature type="compositionally biased region" description="Polar residues" evidence="21">
    <location>
        <begin position="164"/>
        <end position="174"/>
    </location>
</feature>
<keyword evidence="5" id="KW-0479">Metal-binding</keyword>
<dbReference type="GO" id="GO:0031965">
    <property type="term" value="C:nuclear membrane"/>
    <property type="evidence" value="ECO:0007669"/>
    <property type="project" value="UniProtKB-SubCell"/>
</dbReference>
<dbReference type="GO" id="GO:0008139">
    <property type="term" value="F:nuclear localization sequence binding"/>
    <property type="evidence" value="ECO:0007669"/>
    <property type="project" value="TreeGrafter"/>
</dbReference>
<evidence type="ECO:0000313" key="23">
    <source>
        <dbReference type="EMBL" id="KAK8746839.1"/>
    </source>
</evidence>
<evidence type="ECO:0000256" key="8">
    <source>
        <dbReference type="ARBA" id="ARBA00022816"/>
    </source>
</evidence>
<keyword evidence="13" id="KW-0906">Nuclear pore complex</keyword>
<dbReference type="Proteomes" id="UP001445076">
    <property type="component" value="Unassembled WGS sequence"/>
</dbReference>
<evidence type="ECO:0000256" key="1">
    <source>
        <dbReference type="ARBA" id="ARBA00001947"/>
    </source>
</evidence>
<dbReference type="FunFam" id="4.10.1060.10:FF:000001">
    <property type="entry name" value="Nuclear pore complex protein Nup153"/>
    <property type="match status" value="2"/>
</dbReference>
<evidence type="ECO:0000259" key="22">
    <source>
        <dbReference type="PROSITE" id="PS50199"/>
    </source>
</evidence>
<keyword evidence="4" id="KW-0813">Transport</keyword>
<evidence type="ECO:0000256" key="4">
    <source>
        <dbReference type="ARBA" id="ARBA00022448"/>
    </source>
</evidence>
<accession>A0AAW0Y4E0</accession>
<name>A0AAW0Y4E0_CHEQU</name>
<evidence type="ECO:0000256" key="12">
    <source>
        <dbReference type="ARBA" id="ARBA00023125"/>
    </source>
</evidence>
<feature type="compositionally biased region" description="Polar residues" evidence="21">
    <location>
        <begin position="88"/>
        <end position="99"/>
    </location>
</feature>
<feature type="region of interest" description="Disordered" evidence="21">
    <location>
        <begin position="1"/>
        <end position="28"/>
    </location>
</feature>
<feature type="domain" description="RanBP2-type" evidence="22">
    <location>
        <begin position="671"/>
        <end position="700"/>
    </location>
</feature>
<feature type="region of interest" description="Disordered" evidence="21">
    <location>
        <begin position="158"/>
        <end position="189"/>
    </location>
</feature>
<comment type="caution">
    <text evidence="23">The sequence shown here is derived from an EMBL/GenBank/DDBJ whole genome shotgun (WGS) entry which is preliminary data.</text>
</comment>
<gene>
    <name evidence="23" type="ORF">OTU49_016848</name>
</gene>
<feature type="region of interest" description="Disordered" evidence="21">
    <location>
        <begin position="373"/>
        <end position="403"/>
    </location>
</feature>
<keyword evidence="8" id="KW-0509">mRNA transport</keyword>
<dbReference type="PROSITE" id="PS01358">
    <property type="entry name" value="ZF_RANBP2_1"/>
    <property type="match status" value="3"/>
</dbReference>
<feature type="region of interest" description="Disordered" evidence="21">
    <location>
        <begin position="1249"/>
        <end position="1303"/>
    </location>
</feature>
<feature type="domain" description="RanBP2-type" evidence="22">
    <location>
        <begin position="603"/>
        <end position="633"/>
    </location>
</feature>
<keyword evidence="11" id="KW-0811">Translocation</keyword>
<feature type="compositionally biased region" description="Polar residues" evidence="21">
    <location>
        <begin position="1249"/>
        <end position="1283"/>
    </location>
</feature>
<feature type="region of interest" description="Disordered" evidence="21">
    <location>
        <begin position="268"/>
        <end position="318"/>
    </location>
</feature>
<dbReference type="InterPro" id="IPR036443">
    <property type="entry name" value="Znf_RanBP2_sf"/>
</dbReference>
<evidence type="ECO:0000256" key="16">
    <source>
        <dbReference type="ARBA" id="ARBA00060842"/>
    </source>
</evidence>
<feature type="compositionally biased region" description="Polar residues" evidence="21">
    <location>
        <begin position="287"/>
        <end position="298"/>
    </location>
</feature>
<keyword evidence="9" id="KW-0862">Zinc</keyword>
<dbReference type="FunFam" id="4.10.1060.10:FF:000003">
    <property type="entry name" value="E3 SUMO-protein ligase RanBP2"/>
    <property type="match status" value="1"/>
</dbReference>
<feature type="region of interest" description="Disordered" evidence="21">
    <location>
        <begin position="47"/>
        <end position="115"/>
    </location>
</feature>
<feature type="compositionally biased region" description="Basic and acidic residues" evidence="21">
    <location>
        <begin position="393"/>
        <end position="403"/>
    </location>
</feature>
<comment type="cofactor">
    <cofactor evidence="1">
        <name>Zn(2+)</name>
        <dbReference type="ChEBI" id="CHEBI:29105"/>
    </cofactor>
</comment>
<feature type="compositionally biased region" description="Low complexity" evidence="21">
    <location>
        <begin position="879"/>
        <end position="896"/>
    </location>
</feature>
<dbReference type="Pfam" id="PF08604">
    <property type="entry name" value="Nup153"/>
    <property type="match status" value="1"/>
</dbReference>
<evidence type="ECO:0000256" key="5">
    <source>
        <dbReference type="ARBA" id="ARBA00022723"/>
    </source>
</evidence>
<dbReference type="PANTHER" id="PTHR23193:SF23">
    <property type="entry name" value="NUCLEAR PORE COMPLEX PROTEIN NUP153"/>
    <property type="match status" value="1"/>
</dbReference>
<keyword evidence="12" id="KW-0238">DNA-binding</keyword>
<evidence type="ECO:0000256" key="13">
    <source>
        <dbReference type="ARBA" id="ARBA00023132"/>
    </source>
</evidence>
<organism evidence="23 24">
    <name type="scientific">Cherax quadricarinatus</name>
    <name type="common">Australian red claw crayfish</name>
    <dbReference type="NCBI Taxonomy" id="27406"/>
    <lineage>
        <taxon>Eukaryota</taxon>
        <taxon>Metazoa</taxon>
        <taxon>Ecdysozoa</taxon>
        <taxon>Arthropoda</taxon>
        <taxon>Crustacea</taxon>
        <taxon>Multicrustacea</taxon>
        <taxon>Malacostraca</taxon>
        <taxon>Eumalacostraca</taxon>
        <taxon>Eucarida</taxon>
        <taxon>Decapoda</taxon>
        <taxon>Pleocyemata</taxon>
        <taxon>Astacidea</taxon>
        <taxon>Parastacoidea</taxon>
        <taxon>Parastacidae</taxon>
        <taxon>Cherax</taxon>
    </lineage>
</organism>
<feature type="domain" description="RanBP2-type" evidence="22">
    <location>
        <begin position="731"/>
        <end position="762"/>
    </location>
</feature>